<evidence type="ECO:0000259" key="6">
    <source>
        <dbReference type="PROSITE" id="PS51007"/>
    </source>
</evidence>
<evidence type="ECO:0000256" key="5">
    <source>
        <dbReference type="SAM" id="Phobius"/>
    </source>
</evidence>
<dbReference type="GO" id="GO:0020037">
    <property type="term" value="F:heme binding"/>
    <property type="evidence" value="ECO:0007669"/>
    <property type="project" value="InterPro"/>
</dbReference>
<keyword evidence="5" id="KW-0472">Membrane</keyword>
<sequence>MLSKSQARAFFLGGTLVTFLIFIGLTIYSFMPRNDQTHYSEITKEVVRGKEIWEANNCMGCHSIMGEGGYYAPELTKVLERRGEGYIKAVLMSPVPWAPRGRKMVAYKMSEADANAMVAYFKWIGKLDLNGFEHVISPLAKQE</sequence>
<evidence type="ECO:0000313" key="7">
    <source>
        <dbReference type="EMBL" id="SER27027.1"/>
    </source>
</evidence>
<keyword evidence="3 4" id="KW-0408">Iron</keyword>
<dbReference type="RefSeq" id="WP_074723759.1">
    <property type="nucleotide sequence ID" value="NZ_CBCRVS010000009.1"/>
</dbReference>
<evidence type="ECO:0000256" key="3">
    <source>
        <dbReference type="ARBA" id="ARBA00023004"/>
    </source>
</evidence>
<evidence type="ECO:0000256" key="2">
    <source>
        <dbReference type="ARBA" id="ARBA00022723"/>
    </source>
</evidence>
<dbReference type="SUPFAM" id="SSF46626">
    <property type="entry name" value="Cytochrome c"/>
    <property type="match status" value="1"/>
</dbReference>
<keyword evidence="2 4" id="KW-0479">Metal-binding</keyword>
<organism evidence="7 8">
    <name type="scientific">Flavobacterium frigoris</name>
    <dbReference type="NCBI Taxonomy" id="229204"/>
    <lineage>
        <taxon>Bacteria</taxon>
        <taxon>Pseudomonadati</taxon>
        <taxon>Bacteroidota</taxon>
        <taxon>Flavobacteriia</taxon>
        <taxon>Flavobacteriales</taxon>
        <taxon>Flavobacteriaceae</taxon>
        <taxon>Flavobacterium</taxon>
    </lineage>
</organism>
<dbReference type="GO" id="GO:0009055">
    <property type="term" value="F:electron transfer activity"/>
    <property type="evidence" value="ECO:0007669"/>
    <property type="project" value="InterPro"/>
</dbReference>
<keyword evidence="8" id="KW-1185">Reference proteome</keyword>
<dbReference type="EMBL" id="FOFZ01000009">
    <property type="protein sequence ID" value="SER27027.1"/>
    <property type="molecule type" value="Genomic_DNA"/>
</dbReference>
<evidence type="ECO:0000313" key="8">
    <source>
        <dbReference type="Proteomes" id="UP000183658"/>
    </source>
</evidence>
<name>A0A1H9MU31_FLAFI</name>
<dbReference type="Proteomes" id="UP000183658">
    <property type="component" value="Unassembled WGS sequence"/>
</dbReference>
<reference evidence="8" key="1">
    <citation type="submission" date="2016-10" db="EMBL/GenBank/DDBJ databases">
        <authorList>
            <person name="Varghese N."/>
            <person name="Submissions S."/>
        </authorList>
    </citation>
    <scope>NUCLEOTIDE SEQUENCE [LARGE SCALE GENOMIC DNA]</scope>
    <source>
        <strain evidence="8">DSM 15719</strain>
    </source>
</reference>
<keyword evidence="1 4" id="KW-0349">Heme</keyword>
<evidence type="ECO:0000256" key="1">
    <source>
        <dbReference type="ARBA" id="ARBA00022617"/>
    </source>
</evidence>
<dbReference type="GO" id="GO:0046872">
    <property type="term" value="F:metal ion binding"/>
    <property type="evidence" value="ECO:0007669"/>
    <property type="project" value="UniProtKB-KW"/>
</dbReference>
<feature type="domain" description="Cytochrome c" evidence="6">
    <location>
        <begin position="44"/>
        <end position="125"/>
    </location>
</feature>
<dbReference type="Gene3D" id="1.10.760.10">
    <property type="entry name" value="Cytochrome c-like domain"/>
    <property type="match status" value="1"/>
</dbReference>
<dbReference type="OrthoDB" id="9809720at2"/>
<dbReference type="InterPro" id="IPR036909">
    <property type="entry name" value="Cyt_c-like_dom_sf"/>
</dbReference>
<dbReference type="AlphaFoldDB" id="A0A1H9MU31"/>
<feature type="transmembrane region" description="Helical" evidence="5">
    <location>
        <begin position="9"/>
        <end position="31"/>
    </location>
</feature>
<proteinExistence type="predicted"/>
<keyword evidence="5" id="KW-1133">Transmembrane helix</keyword>
<dbReference type="InterPro" id="IPR009056">
    <property type="entry name" value="Cyt_c-like_dom"/>
</dbReference>
<accession>A0A1H9MU31</accession>
<dbReference type="Pfam" id="PF00034">
    <property type="entry name" value="Cytochrom_C"/>
    <property type="match status" value="1"/>
</dbReference>
<keyword evidence="5" id="KW-0812">Transmembrane</keyword>
<gene>
    <name evidence="7" type="ORF">SAMN05444355_10913</name>
</gene>
<protein>
    <submittedName>
        <fullName evidence="7">Nitric oxide reductase, NorC subunit apoprotein</fullName>
    </submittedName>
</protein>
<dbReference type="PROSITE" id="PS51007">
    <property type="entry name" value="CYTC"/>
    <property type="match status" value="1"/>
</dbReference>
<evidence type="ECO:0000256" key="4">
    <source>
        <dbReference type="PROSITE-ProRule" id="PRU00433"/>
    </source>
</evidence>